<dbReference type="GO" id="GO:0015031">
    <property type="term" value="P:protein transport"/>
    <property type="evidence" value="ECO:0007669"/>
    <property type="project" value="UniProtKB-KW"/>
</dbReference>
<sequence length="150" mass="16211">MGIVVRSKGSKVNSDINVTPMVDVMLVLLIIFMVITPLLENKVQVTLVHSRNAIPMEDASKSNAEIVAITRDNKVFLGQNEVSLSQLGQDVQNDLQNRTNKIVFFRADARSGYGTVMDAIDAVRTAGVQQVAMLTDQQAAPVAQTSPAGE</sequence>
<comment type="similarity">
    <text evidence="2 7">Belongs to the ExbD/TolR family.</text>
</comment>
<name>A0A7V4XSJ2_9BACT</name>
<evidence type="ECO:0000256" key="1">
    <source>
        <dbReference type="ARBA" id="ARBA00004162"/>
    </source>
</evidence>
<feature type="transmembrane region" description="Helical" evidence="8">
    <location>
        <begin position="21"/>
        <end position="39"/>
    </location>
</feature>
<dbReference type="PANTHER" id="PTHR30558:SF7">
    <property type="entry name" value="TOL-PAL SYSTEM PROTEIN TOLR"/>
    <property type="match status" value="1"/>
</dbReference>
<evidence type="ECO:0000256" key="6">
    <source>
        <dbReference type="ARBA" id="ARBA00023136"/>
    </source>
</evidence>
<dbReference type="AlphaFoldDB" id="A0A7V4XSJ2"/>
<evidence type="ECO:0000256" key="2">
    <source>
        <dbReference type="ARBA" id="ARBA00005811"/>
    </source>
</evidence>
<keyword evidence="7" id="KW-0653">Protein transport</keyword>
<evidence type="ECO:0000256" key="5">
    <source>
        <dbReference type="ARBA" id="ARBA00022989"/>
    </source>
</evidence>
<gene>
    <name evidence="9" type="ORF">ENW50_05835</name>
</gene>
<protein>
    <submittedName>
        <fullName evidence="9">Biopolymer transporter ExbD</fullName>
    </submittedName>
</protein>
<comment type="caution">
    <text evidence="9">The sequence shown here is derived from an EMBL/GenBank/DDBJ whole genome shotgun (WGS) entry which is preliminary data.</text>
</comment>
<proteinExistence type="inferred from homology"/>
<dbReference type="InterPro" id="IPR003400">
    <property type="entry name" value="ExbD"/>
</dbReference>
<keyword evidence="7" id="KW-0813">Transport</keyword>
<evidence type="ECO:0000256" key="8">
    <source>
        <dbReference type="SAM" id="Phobius"/>
    </source>
</evidence>
<dbReference type="Gene3D" id="3.30.420.270">
    <property type="match status" value="1"/>
</dbReference>
<keyword evidence="5 8" id="KW-1133">Transmembrane helix</keyword>
<keyword evidence="6 8" id="KW-0472">Membrane</keyword>
<organism evidence="9">
    <name type="scientific">Acidobacterium capsulatum</name>
    <dbReference type="NCBI Taxonomy" id="33075"/>
    <lineage>
        <taxon>Bacteria</taxon>
        <taxon>Pseudomonadati</taxon>
        <taxon>Acidobacteriota</taxon>
        <taxon>Terriglobia</taxon>
        <taxon>Terriglobales</taxon>
        <taxon>Acidobacteriaceae</taxon>
        <taxon>Acidobacterium</taxon>
    </lineage>
</organism>
<dbReference type="GO" id="GO:0022857">
    <property type="term" value="F:transmembrane transporter activity"/>
    <property type="evidence" value="ECO:0007669"/>
    <property type="project" value="InterPro"/>
</dbReference>
<dbReference type="PANTHER" id="PTHR30558">
    <property type="entry name" value="EXBD MEMBRANE COMPONENT OF PMF-DRIVEN MACROMOLECULE IMPORT SYSTEM"/>
    <property type="match status" value="1"/>
</dbReference>
<dbReference type="GO" id="GO:0005886">
    <property type="term" value="C:plasma membrane"/>
    <property type="evidence" value="ECO:0007669"/>
    <property type="project" value="UniProtKB-SubCell"/>
</dbReference>
<dbReference type="Pfam" id="PF02472">
    <property type="entry name" value="ExbD"/>
    <property type="match status" value="1"/>
</dbReference>
<comment type="subcellular location">
    <subcellularLocation>
        <location evidence="1">Cell membrane</location>
        <topology evidence="1">Single-pass membrane protein</topology>
    </subcellularLocation>
    <subcellularLocation>
        <location evidence="7">Cell membrane</location>
        <topology evidence="7">Single-pass type II membrane protein</topology>
    </subcellularLocation>
</comment>
<evidence type="ECO:0000256" key="3">
    <source>
        <dbReference type="ARBA" id="ARBA00022475"/>
    </source>
</evidence>
<keyword evidence="4 7" id="KW-0812">Transmembrane</keyword>
<evidence type="ECO:0000256" key="7">
    <source>
        <dbReference type="RuleBase" id="RU003879"/>
    </source>
</evidence>
<evidence type="ECO:0000313" key="9">
    <source>
        <dbReference type="EMBL" id="HGY94191.1"/>
    </source>
</evidence>
<accession>A0A7V4XSJ2</accession>
<keyword evidence="3" id="KW-1003">Cell membrane</keyword>
<evidence type="ECO:0000256" key="4">
    <source>
        <dbReference type="ARBA" id="ARBA00022692"/>
    </source>
</evidence>
<reference evidence="9" key="1">
    <citation type="journal article" date="2020" name="mSystems">
        <title>Genome- and Community-Level Interaction Insights into Carbon Utilization and Element Cycling Functions of Hydrothermarchaeota in Hydrothermal Sediment.</title>
        <authorList>
            <person name="Zhou Z."/>
            <person name="Liu Y."/>
            <person name="Xu W."/>
            <person name="Pan J."/>
            <person name="Luo Z.H."/>
            <person name="Li M."/>
        </authorList>
    </citation>
    <scope>NUCLEOTIDE SEQUENCE [LARGE SCALE GENOMIC DNA]</scope>
    <source>
        <strain evidence="9">SpSt-855</strain>
    </source>
</reference>
<dbReference type="EMBL" id="DTKL01000032">
    <property type="protein sequence ID" value="HGY94191.1"/>
    <property type="molecule type" value="Genomic_DNA"/>
</dbReference>